<evidence type="ECO:0000313" key="2">
    <source>
        <dbReference type="EMBL" id="OTG09047.1"/>
    </source>
</evidence>
<keyword evidence="1" id="KW-0812">Transmembrane</keyword>
<dbReference type="Proteomes" id="UP000215914">
    <property type="component" value="Chromosome 11"/>
</dbReference>
<dbReference type="AlphaFoldDB" id="A0A251TD19"/>
<proteinExistence type="predicted"/>
<feature type="transmembrane region" description="Helical" evidence="1">
    <location>
        <begin position="45"/>
        <end position="65"/>
    </location>
</feature>
<keyword evidence="1" id="KW-1133">Transmembrane helix</keyword>
<sequence>MPSKNLLSIVFCPFCLLSVVINCVFSLIIHCVFYLLSSIVSDIHCVFYLLSSIVFLVYFPLSFWFDTHCVVCYVHCVICNWVFSLCFTLCPLCNTQLGF</sequence>
<feature type="transmembrane region" description="Helical" evidence="1">
    <location>
        <begin position="6"/>
        <end position="33"/>
    </location>
</feature>
<evidence type="ECO:0000313" key="3">
    <source>
        <dbReference type="Proteomes" id="UP000215914"/>
    </source>
</evidence>
<keyword evidence="1" id="KW-0472">Membrane</keyword>
<dbReference type="EMBL" id="CM007900">
    <property type="protein sequence ID" value="OTG09047.1"/>
    <property type="molecule type" value="Genomic_DNA"/>
</dbReference>
<accession>A0A251TD19</accession>
<evidence type="ECO:0000256" key="1">
    <source>
        <dbReference type="SAM" id="Phobius"/>
    </source>
</evidence>
<gene>
    <name evidence="2" type="ORF">HannXRQ_Chr11g0348531</name>
</gene>
<keyword evidence="3" id="KW-1185">Reference proteome</keyword>
<organism evidence="2 3">
    <name type="scientific">Helianthus annuus</name>
    <name type="common">Common sunflower</name>
    <dbReference type="NCBI Taxonomy" id="4232"/>
    <lineage>
        <taxon>Eukaryota</taxon>
        <taxon>Viridiplantae</taxon>
        <taxon>Streptophyta</taxon>
        <taxon>Embryophyta</taxon>
        <taxon>Tracheophyta</taxon>
        <taxon>Spermatophyta</taxon>
        <taxon>Magnoliopsida</taxon>
        <taxon>eudicotyledons</taxon>
        <taxon>Gunneridae</taxon>
        <taxon>Pentapetalae</taxon>
        <taxon>asterids</taxon>
        <taxon>campanulids</taxon>
        <taxon>Asterales</taxon>
        <taxon>Asteraceae</taxon>
        <taxon>Asteroideae</taxon>
        <taxon>Heliantheae alliance</taxon>
        <taxon>Heliantheae</taxon>
        <taxon>Helianthus</taxon>
    </lineage>
</organism>
<dbReference type="InParanoid" id="A0A251TD19"/>
<reference evidence="3" key="1">
    <citation type="journal article" date="2017" name="Nature">
        <title>The sunflower genome provides insights into oil metabolism, flowering and Asterid evolution.</title>
        <authorList>
            <person name="Badouin H."/>
            <person name="Gouzy J."/>
            <person name="Grassa C.J."/>
            <person name="Murat F."/>
            <person name="Staton S.E."/>
            <person name="Cottret L."/>
            <person name="Lelandais-Briere C."/>
            <person name="Owens G.L."/>
            <person name="Carrere S."/>
            <person name="Mayjonade B."/>
            <person name="Legrand L."/>
            <person name="Gill N."/>
            <person name="Kane N.C."/>
            <person name="Bowers J.E."/>
            <person name="Hubner S."/>
            <person name="Bellec A."/>
            <person name="Berard A."/>
            <person name="Berges H."/>
            <person name="Blanchet N."/>
            <person name="Boniface M.C."/>
            <person name="Brunel D."/>
            <person name="Catrice O."/>
            <person name="Chaidir N."/>
            <person name="Claudel C."/>
            <person name="Donnadieu C."/>
            <person name="Faraut T."/>
            <person name="Fievet G."/>
            <person name="Helmstetter N."/>
            <person name="King M."/>
            <person name="Knapp S.J."/>
            <person name="Lai Z."/>
            <person name="Le Paslier M.C."/>
            <person name="Lippi Y."/>
            <person name="Lorenzon L."/>
            <person name="Mandel J.R."/>
            <person name="Marage G."/>
            <person name="Marchand G."/>
            <person name="Marquand E."/>
            <person name="Bret-Mestries E."/>
            <person name="Morien E."/>
            <person name="Nambeesan S."/>
            <person name="Nguyen T."/>
            <person name="Pegot-Espagnet P."/>
            <person name="Pouilly N."/>
            <person name="Raftis F."/>
            <person name="Sallet E."/>
            <person name="Schiex T."/>
            <person name="Thomas J."/>
            <person name="Vandecasteele C."/>
            <person name="Vares D."/>
            <person name="Vear F."/>
            <person name="Vautrin S."/>
            <person name="Crespi M."/>
            <person name="Mangin B."/>
            <person name="Burke J.M."/>
            <person name="Salse J."/>
            <person name="Munos S."/>
            <person name="Vincourt P."/>
            <person name="Rieseberg L.H."/>
            <person name="Langlade N.B."/>
        </authorList>
    </citation>
    <scope>NUCLEOTIDE SEQUENCE [LARGE SCALE GENOMIC DNA]</scope>
    <source>
        <strain evidence="3">cv. SF193</strain>
    </source>
</reference>
<name>A0A251TD19_HELAN</name>
<feature type="transmembrane region" description="Helical" evidence="1">
    <location>
        <begin position="71"/>
        <end position="93"/>
    </location>
</feature>
<protein>
    <submittedName>
        <fullName evidence="2">Uncharacterized protein</fullName>
    </submittedName>
</protein>